<dbReference type="EMBL" id="AEJC01000486">
    <property type="protein sequence ID" value="EKX62813.1"/>
    <property type="molecule type" value="Genomic_DNA"/>
</dbReference>
<dbReference type="Proteomes" id="UP000010411">
    <property type="component" value="Unassembled WGS sequence"/>
</dbReference>
<evidence type="ECO:0000313" key="1">
    <source>
        <dbReference type="EMBL" id="EKX62813.1"/>
    </source>
</evidence>
<accession>L1KR33</accession>
<dbReference type="AlphaFoldDB" id="L1KR33"/>
<evidence type="ECO:0000313" key="2">
    <source>
        <dbReference type="Proteomes" id="UP000010411"/>
    </source>
</evidence>
<name>L1KR33_9ACTN</name>
<gene>
    <name evidence="1" type="ORF">STRIP9103_01269</name>
</gene>
<reference evidence="1 2" key="1">
    <citation type="submission" date="2012-11" db="EMBL/GenBank/DDBJ databases">
        <authorList>
            <person name="Huguet-Tapia J.C."/>
            <person name="Durkin A.S."/>
            <person name="Pettis G.S."/>
            <person name="Badger J.H."/>
        </authorList>
    </citation>
    <scope>NUCLEOTIDE SEQUENCE [LARGE SCALE GENOMIC DNA]</scope>
    <source>
        <strain evidence="1 2">91-03</strain>
    </source>
</reference>
<comment type="caution">
    <text evidence="1">The sequence shown here is derived from an EMBL/GenBank/DDBJ whole genome shotgun (WGS) entry which is preliminary data.</text>
</comment>
<protein>
    <submittedName>
        <fullName evidence="1">Uncharacterized protein</fullName>
    </submittedName>
</protein>
<feature type="non-terminal residue" evidence="1">
    <location>
        <position position="1"/>
    </location>
</feature>
<sequence length="101" mass="11316">RLIPSSWVTSSPISWWERLRSFHEPVAAAYSRSRLCALSRVVPAPRFLGRSHGGCLVISNRRPATVSSRRTSVRVEGAAWSLRRVMPWPLCRAPGTEPYSA</sequence>
<keyword evidence="2" id="KW-1185">Reference proteome</keyword>
<proteinExistence type="predicted"/>
<organism evidence="1 2">
    <name type="scientific">Streptomyces ipomoeae 91-03</name>
    <dbReference type="NCBI Taxonomy" id="698759"/>
    <lineage>
        <taxon>Bacteria</taxon>
        <taxon>Bacillati</taxon>
        <taxon>Actinomycetota</taxon>
        <taxon>Actinomycetes</taxon>
        <taxon>Kitasatosporales</taxon>
        <taxon>Streptomycetaceae</taxon>
        <taxon>Streptomyces</taxon>
    </lineage>
</organism>